<dbReference type="PANTHER" id="PTHR44329:SF288">
    <property type="entry name" value="MITOGEN-ACTIVATED PROTEIN KINASE KINASE KINASE 20"/>
    <property type="match status" value="1"/>
</dbReference>
<organism evidence="7">
    <name type="scientific">Chaetoceros debilis</name>
    <dbReference type="NCBI Taxonomy" id="122233"/>
    <lineage>
        <taxon>Eukaryota</taxon>
        <taxon>Sar</taxon>
        <taxon>Stramenopiles</taxon>
        <taxon>Ochrophyta</taxon>
        <taxon>Bacillariophyta</taxon>
        <taxon>Coscinodiscophyceae</taxon>
        <taxon>Chaetocerotophycidae</taxon>
        <taxon>Chaetocerotales</taxon>
        <taxon>Chaetocerotaceae</taxon>
        <taxon>Chaetoceros</taxon>
    </lineage>
</organism>
<reference evidence="7" key="1">
    <citation type="submission" date="2021-01" db="EMBL/GenBank/DDBJ databases">
        <authorList>
            <person name="Corre E."/>
            <person name="Pelletier E."/>
            <person name="Niang G."/>
            <person name="Scheremetjew M."/>
            <person name="Finn R."/>
            <person name="Kale V."/>
            <person name="Holt S."/>
            <person name="Cochrane G."/>
            <person name="Meng A."/>
            <person name="Brown T."/>
            <person name="Cohen L."/>
        </authorList>
    </citation>
    <scope>NUCLEOTIDE SEQUENCE</scope>
    <source>
        <strain evidence="7">MM31A-1</strain>
    </source>
</reference>
<dbReference type="AlphaFoldDB" id="A0A7S3PTY7"/>
<dbReference type="GO" id="GO:0005524">
    <property type="term" value="F:ATP binding"/>
    <property type="evidence" value="ECO:0007669"/>
    <property type="project" value="UniProtKB-KW"/>
</dbReference>
<evidence type="ECO:0000256" key="5">
    <source>
        <dbReference type="SAM" id="MobiDB-lite"/>
    </source>
</evidence>
<accession>A0A7S3PTY7</accession>
<dbReference type="PANTHER" id="PTHR44329">
    <property type="entry name" value="SERINE/THREONINE-PROTEIN KINASE TNNI3K-RELATED"/>
    <property type="match status" value="1"/>
</dbReference>
<evidence type="ECO:0000256" key="1">
    <source>
        <dbReference type="ARBA" id="ARBA00022679"/>
    </source>
</evidence>
<dbReference type="SMART" id="SM00220">
    <property type="entry name" value="S_TKc"/>
    <property type="match status" value="1"/>
</dbReference>
<keyword evidence="3" id="KW-0418">Kinase</keyword>
<evidence type="ECO:0000259" key="6">
    <source>
        <dbReference type="PROSITE" id="PS50011"/>
    </source>
</evidence>
<feature type="compositionally biased region" description="Basic and acidic residues" evidence="5">
    <location>
        <begin position="120"/>
        <end position="133"/>
    </location>
</feature>
<gene>
    <name evidence="7" type="ORF">CDEB00056_LOCUS279</name>
</gene>
<proteinExistence type="predicted"/>
<protein>
    <recommendedName>
        <fullName evidence="6">Protein kinase domain-containing protein</fullName>
    </recommendedName>
</protein>
<evidence type="ECO:0000256" key="3">
    <source>
        <dbReference type="ARBA" id="ARBA00022777"/>
    </source>
</evidence>
<evidence type="ECO:0000256" key="2">
    <source>
        <dbReference type="ARBA" id="ARBA00022741"/>
    </source>
</evidence>
<feature type="domain" description="Protein kinase" evidence="6">
    <location>
        <begin position="49"/>
        <end position="381"/>
    </location>
</feature>
<dbReference type="InterPro" id="IPR011009">
    <property type="entry name" value="Kinase-like_dom_sf"/>
</dbReference>
<feature type="region of interest" description="Disordered" evidence="5">
    <location>
        <begin position="112"/>
        <end position="133"/>
    </location>
</feature>
<sequence length="381" mass="43357">MYDNQVIKQECKEVLNHLCQGSEIFERGNDDKDSQMYLSTATRVKEEDIKVGAMLGSGAFSDVRTLKIIRFQQSRTEDTLFISDSCVESRREASTTRSTMKEAIIMGENGSQDDEIDQSQIHRDRSSKTRDHRQLEEAGYAIKKLRDDLSKDDFQLGAIHLAIETEFLAKLCHPNIVTLFGVGERNPGDANYFLILEHLGSTLYEEIRNWNEEIKYVKLSGSSKKEVNSDLKHLLTKRIDVARQISAGIMYLHEKSIIFRDLKPENIAIGGNFRVKIFDFGTAKELKPDACRGPNRFAVTGRTGTPRYMAPEVYFCECYGFPSDIFSFSLARRSNIFSTLMLRNDVRTLVGAGQIKYRNAYAVVGCTIQANEQTFRRSMIC</sequence>
<evidence type="ECO:0000313" key="7">
    <source>
        <dbReference type="EMBL" id="CAE0455438.1"/>
    </source>
</evidence>
<dbReference type="InterPro" id="IPR051681">
    <property type="entry name" value="Ser/Thr_Kinases-Pseudokinases"/>
</dbReference>
<keyword evidence="2" id="KW-0547">Nucleotide-binding</keyword>
<keyword evidence="1" id="KW-0808">Transferase</keyword>
<dbReference type="EMBL" id="HBIO01000384">
    <property type="protein sequence ID" value="CAE0455438.1"/>
    <property type="molecule type" value="Transcribed_RNA"/>
</dbReference>
<name>A0A7S3PTY7_9STRA</name>
<dbReference type="SUPFAM" id="SSF56112">
    <property type="entry name" value="Protein kinase-like (PK-like)"/>
    <property type="match status" value="1"/>
</dbReference>
<keyword evidence="4" id="KW-0067">ATP-binding</keyword>
<dbReference type="Gene3D" id="1.10.510.10">
    <property type="entry name" value="Transferase(Phosphotransferase) domain 1"/>
    <property type="match status" value="1"/>
</dbReference>
<dbReference type="Pfam" id="PF00069">
    <property type="entry name" value="Pkinase"/>
    <property type="match status" value="1"/>
</dbReference>
<dbReference type="InterPro" id="IPR000719">
    <property type="entry name" value="Prot_kinase_dom"/>
</dbReference>
<dbReference type="GO" id="GO:0004674">
    <property type="term" value="F:protein serine/threonine kinase activity"/>
    <property type="evidence" value="ECO:0007669"/>
    <property type="project" value="TreeGrafter"/>
</dbReference>
<dbReference type="PROSITE" id="PS50011">
    <property type="entry name" value="PROTEIN_KINASE_DOM"/>
    <property type="match status" value="1"/>
</dbReference>
<evidence type="ECO:0000256" key="4">
    <source>
        <dbReference type="ARBA" id="ARBA00022840"/>
    </source>
</evidence>